<accession>A0ABC8S200</accession>
<organism evidence="1 2">
    <name type="scientific">Ilex paraguariensis</name>
    <name type="common">yerba mate</name>
    <dbReference type="NCBI Taxonomy" id="185542"/>
    <lineage>
        <taxon>Eukaryota</taxon>
        <taxon>Viridiplantae</taxon>
        <taxon>Streptophyta</taxon>
        <taxon>Embryophyta</taxon>
        <taxon>Tracheophyta</taxon>
        <taxon>Spermatophyta</taxon>
        <taxon>Magnoliopsida</taxon>
        <taxon>eudicotyledons</taxon>
        <taxon>Gunneridae</taxon>
        <taxon>Pentapetalae</taxon>
        <taxon>asterids</taxon>
        <taxon>campanulids</taxon>
        <taxon>Aquifoliales</taxon>
        <taxon>Aquifoliaceae</taxon>
        <taxon>Ilex</taxon>
    </lineage>
</organism>
<dbReference type="Proteomes" id="UP001642360">
    <property type="component" value="Unassembled WGS sequence"/>
</dbReference>
<comment type="caution">
    <text evidence="1">The sequence shown here is derived from an EMBL/GenBank/DDBJ whole genome shotgun (WGS) entry which is preliminary data.</text>
</comment>
<dbReference type="EMBL" id="CAUOFW020001848">
    <property type="protein sequence ID" value="CAK9149229.1"/>
    <property type="molecule type" value="Genomic_DNA"/>
</dbReference>
<evidence type="ECO:0000313" key="1">
    <source>
        <dbReference type="EMBL" id="CAK9149229.1"/>
    </source>
</evidence>
<sequence>RSANLGGELEGINVTISGELVGLGGESGEKGREVPSGDVRHAREKVALSWVILASREADWLRQGRTRTGRSYPWVPR</sequence>
<protein>
    <submittedName>
        <fullName evidence="1">Uncharacterized protein</fullName>
    </submittedName>
</protein>
<feature type="non-terminal residue" evidence="1">
    <location>
        <position position="1"/>
    </location>
</feature>
<evidence type="ECO:0000313" key="2">
    <source>
        <dbReference type="Proteomes" id="UP001642360"/>
    </source>
</evidence>
<name>A0ABC8S200_9AQUA</name>
<reference evidence="1 2" key="1">
    <citation type="submission" date="2024-02" db="EMBL/GenBank/DDBJ databases">
        <authorList>
            <person name="Vignale AGUSTIN F."/>
            <person name="Sosa J E."/>
            <person name="Modenutti C."/>
        </authorList>
    </citation>
    <scope>NUCLEOTIDE SEQUENCE [LARGE SCALE GENOMIC DNA]</scope>
</reference>
<keyword evidence="2" id="KW-1185">Reference proteome</keyword>
<proteinExistence type="predicted"/>
<dbReference type="AlphaFoldDB" id="A0ABC8S200"/>
<gene>
    <name evidence="1" type="ORF">ILEXP_LOCUS17262</name>
</gene>